<dbReference type="PANTHER" id="PTHR19305">
    <property type="entry name" value="SYNAPTOSOMAL ASSOCIATED PROTEIN"/>
    <property type="match status" value="1"/>
</dbReference>
<dbReference type="EMBL" id="JAGRRH010000022">
    <property type="protein sequence ID" value="KAG7345743.1"/>
    <property type="molecule type" value="Genomic_DNA"/>
</dbReference>
<dbReference type="PANTHER" id="PTHR19305:SF9">
    <property type="entry name" value="SYNAPTOSOMAL-ASSOCIATED PROTEIN 29"/>
    <property type="match status" value="1"/>
</dbReference>
<dbReference type="OrthoDB" id="56534at2759"/>
<comment type="similarity">
    <text evidence="1">Belongs to the SNAP-25 family.</text>
</comment>
<feature type="region of interest" description="Disordered" evidence="2">
    <location>
        <begin position="173"/>
        <end position="207"/>
    </location>
</feature>
<evidence type="ECO:0000259" key="3">
    <source>
        <dbReference type="PROSITE" id="PS50192"/>
    </source>
</evidence>
<reference evidence="4" key="1">
    <citation type="journal article" date="2021" name="Sci. Rep.">
        <title>Diploid genomic architecture of Nitzschia inconspicua, an elite biomass production diatom.</title>
        <authorList>
            <person name="Oliver A."/>
            <person name="Podell S."/>
            <person name="Pinowska A."/>
            <person name="Traller J.C."/>
            <person name="Smith S.R."/>
            <person name="McClure R."/>
            <person name="Beliaev A."/>
            <person name="Bohutskyi P."/>
            <person name="Hill E.A."/>
            <person name="Rabines A."/>
            <person name="Zheng H."/>
            <person name="Allen L.Z."/>
            <person name="Kuo A."/>
            <person name="Grigoriev I.V."/>
            <person name="Allen A.E."/>
            <person name="Hazlebeck D."/>
            <person name="Allen E.E."/>
        </authorList>
    </citation>
    <scope>NUCLEOTIDE SEQUENCE</scope>
    <source>
        <strain evidence="4">Hildebrandi</strain>
    </source>
</reference>
<dbReference type="GO" id="GO:0005886">
    <property type="term" value="C:plasma membrane"/>
    <property type="evidence" value="ECO:0007669"/>
    <property type="project" value="TreeGrafter"/>
</dbReference>
<comment type="caution">
    <text evidence="4">The sequence shown here is derived from an EMBL/GenBank/DDBJ whole genome shotgun (WGS) entry which is preliminary data.</text>
</comment>
<feature type="domain" description="T-SNARE coiled-coil homology" evidence="3">
    <location>
        <begin position="16"/>
        <end position="78"/>
    </location>
</feature>
<reference evidence="4" key="2">
    <citation type="submission" date="2021-04" db="EMBL/GenBank/DDBJ databases">
        <authorList>
            <person name="Podell S."/>
        </authorList>
    </citation>
    <scope>NUCLEOTIDE SEQUENCE</scope>
    <source>
        <strain evidence="4">Hildebrandi</strain>
    </source>
</reference>
<gene>
    <name evidence="4" type="ORF">IV203_033274</name>
</gene>
<feature type="domain" description="T-SNARE coiled-coil homology" evidence="3">
    <location>
        <begin position="219"/>
        <end position="281"/>
    </location>
</feature>
<dbReference type="PROSITE" id="PS50192">
    <property type="entry name" value="T_SNARE"/>
    <property type="match status" value="2"/>
</dbReference>
<name>A0A9K3KL53_9STRA</name>
<accession>A0A9K3KL53</accession>
<feature type="compositionally biased region" description="Basic residues" evidence="2">
    <location>
        <begin position="175"/>
        <end position="192"/>
    </location>
</feature>
<sequence>MADSFDNNQEALQATRNVQSKTLEALQRMQKQAAETQDIGHATLQQLEEQDHRMDNTMTATTNLNDNLNKASKLQDRFGFLSMQFGTKRLAQRLVKKEDQFNGITAAKNRKVDAVEAPKFKRRGPRPKKGMNNDDAVVTTFGSMDSIDHLLESNKKESQEISHQVDKAELFAAAKRPKKGSHKSKKQGHNKNNKSTTSKHRDEPIPMTEKERMELAEIDADDMAVDAGLDILANQLDSLMTISKSLGKTAQQQNSKLTKIHSDMDKADLTSKQINQRTKLFTMNRRQKNKERNKFETPMSTQTMAAKMSLGL</sequence>
<evidence type="ECO:0000256" key="1">
    <source>
        <dbReference type="ARBA" id="ARBA00009480"/>
    </source>
</evidence>
<evidence type="ECO:0000256" key="2">
    <source>
        <dbReference type="SAM" id="MobiDB-lite"/>
    </source>
</evidence>
<dbReference type="CDD" id="cd15841">
    <property type="entry name" value="SNARE_Qc"/>
    <property type="match status" value="1"/>
</dbReference>
<proteinExistence type="inferred from homology"/>
<protein>
    <recommendedName>
        <fullName evidence="3">t-SNARE coiled-coil homology domain-containing protein</fullName>
    </recommendedName>
</protein>
<keyword evidence="5" id="KW-1185">Reference proteome</keyword>
<evidence type="ECO:0000313" key="5">
    <source>
        <dbReference type="Proteomes" id="UP000693970"/>
    </source>
</evidence>
<dbReference type="AlphaFoldDB" id="A0A9K3KL53"/>
<organism evidence="4 5">
    <name type="scientific">Nitzschia inconspicua</name>
    <dbReference type="NCBI Taxonomy" id="303405"/>
    <lineage>
        <taxon>Eukaryota</taxon>
        <taxon>Sar</taxon>
        <taxon>Stramenopiles</taxon>
        <taxon>Ochrophyta</taxon>
        <taxon>Bacillariophyta</taxon>
        <taxon>Bacillariophyceae</taxon>
        <taxon>Bacillariophycidae</taxon>
        <taxon>Bacillariales</taxon>
        <taxon>Bacillariaceae</taxon>
        <taxon>Nitzschia</taxon>
    </lineage>
</organism>
<dbReference type="Proteomes" id="UP000693970">
    <property type="component" value="Unassembled WGS sequence"/>
</dbReference>
<evidence type="ECO:0000313" key="4">
    <source>
        <dbReference type="EMBL" id="KAG7345743.1"/>
    </source>
</evidence>
<dbReference type="InterPro" id="IPR000727">
    <property type="entry name" value="T_SNARE_dom"/>
</dbReference>